<name>A0A953T7V2_9BURK</name>
<dbReference type="PANTHER" id="PTHR35011">
    <property type="entry name" value="2,3-DIKETO-L-GULONATE TRAP TRANSPORTER SMALL PERMEASE PROTEIN YIAM"/>
    <property type="match status" value="1"/>
</dbReference>
<sequence length="173" mass="19442">MIAQSRSLTTAITWITRFNNLMAYVSGWIILLITLISCYGVFTRYVLNAPDTWSFTVSSYLMCFVVFLAISNALQEGVHVRVDIIQEWFPGKTAHVTRVLADIACLIFLWFFFEQVWTVFHDSLSRGRIDETTLAWPVAAIQWAMPFGVALTLLAQAILLIGNIATNSANKSA</sequence>
<dbReference type="PANTHER" id="PTHR35011:SF10">
    <property type="entry name" value="TRAP TRANSPORTER SMALL PERMEASE PROTEIN"/>
    <property type="match status" value="1"/>
</dbReference>
<keyword evidence="2 9" id="KW-0813">Transport</keyword>
<dbReference type="GO" id="GO:0015740">
    <property type="term" value="P:C4-dicarboxylate transport"/>
    <property type="evidence" value="ECO:0007669"/>
    <property type="project" value="TreeGrafter"/>
</dbReference>
<evidence type="ECO:0000256" key="8">
    <source>
        <dbReference type="ARBA" id="ARBA00038436"/>
    </source>
</evidence>
<feature type="transmembrane region" description="Helical" evidence="9">
    <location>
        <begin position="133"/>
        <end position="161"/>
    </location>
</feature>
<comment type="subcellular location">
    <subcellularLocation>
        <location evidence="1 9">Cell inner membrane</location>
        <topology evidence="1 9">Multi-pass membrane protein</topology>
    </subcellularLocation>
</comment>
<evidence type="ECO:0000256" key="2">
    <source>
        <dbReference type="ARBA" id="ARBA00022448"/>
    </source>
</evidence>
<comment type="caution">
    <text evidence="11">The sequence shown here is derived from an EMBL/GenBank/DDBJ whole genome shotgun (WGS) entry which is preliminary data.</text>
</comment>
<dbReference type="Proteomes" id="UP000739565">
    <property type="component" value="Unassembled WGS sequence"/>
</dbReference>
<dbReference type="RefSeq" id="WP_259661480.1">
    <property type="nucleotide sequence ID" value="NZ_JAHXRI010000007.1"/>
</dbReference>
<dbReference type="GO" id="GO:0005886">
    <property type="term" value="C:plasma membrane"/>
    <property type="evidence" value="ECO:0007669"/>
    <property type="project" value="UniProtKB-SubCell"/>
</dbReference>
<proteinExistence type="inferred from homology"/>
<evidence type="ECO:0000256" key="4">
    <source>
        <dbReference type="ARBA" id="ARBA00022519"/>
    </source>
</evidence>
<dbReference type="InterPro" id="IPR007387">
    <property type="entry name" value="TRAP_DctQ"/>
</dbReference>
<evidence type="ECO:0000256" key="7">
    <source>
        <dbReference type="ARBA" id="ARBA00023136"/>
    </source>
</evidence>
<comment type="subunit">
    <text evidence="9">The complex comprises the extracytoplasmic solute receptor protein and the two transmembrane proteins.</text>
</comment>
<dbReference type="EMBL" id="JAHXRI010000007">
    <property type="protein sequence ID" value="MBZ1351079.1"/>
    <property type="molecule type" value="Genomic_DNA"/>
</dbReference>
<protein>
    <recommendedName>
        <fullName evidence="9">TRAP transporter small permease protein</fullName>
    </recommendedName>
</protein>
<keyword evidence="5 9" id="KW-0812">Transmembrane</keyword>
<dbReference type="AlphaFoldDB" id="A0A953T7V2"/>
<keyword evidence="6 9" id="KW-1133">Transmembrane helix</keyword>
<evidence type="ECO:0000256" key="5">
    <source>
        <dbReference type="ARBA" id="ARBA00022692"/>
    </source>
</evidence>
<comment type="similarity">
    <text evidence="8 9">Belongs to the TRAP transporter small permease family.</text>
</comment>
<feature type="transmembrane region" description="Helical" evidence="9">
    <location>
        <begin position="54"/>
        <end position="74"/>
    </location>
</feature>
<keyword evidence="3" id="KW-1003">Cell membrane</keyword>
<accession>A0A953T7V2</accession>
<reference evidence="11" key="1">
    <citation type="submission" date="2021-07" db="EMBL/GenBank/DDBJ databases">
        <title>New genus and species of the family Alcaligenaceae.</title>
        <authorList>
            <person name="Hahn M.W."/>
        </authorList>
    </citation>
    <scope>NUCLEOTIDE SEQUENCE</scope>
    <source>
        <strain evidence="11">LF4-65</strain>
    </source>
</reference>
<keyword evidence="7 9" id="KW-0472">Membrane</keyword>
<dbReference type="Pfam" id="PF04290">
    <property type="entry name" value="DctQ"/>
    <property type="match status" value="1"/>
</dbReference>
<keyword evidence="4 9" id="KW-0997">Cell inner membrane</keyword>
<gene>
    <name evidence="11" type="ORF">KZZ10_10520</name>
</gene>
<feature type="transmembrane region" description="Helical" evidence="9">
    <location>
        <begin position="21"/>
        <end position="42"/>
    </location>
</feature>
<comment type="function">
    <text evidence="9">Part of the tripartite ATP-independent periplasmic (TRAP) transport system.</text>
</comment>
<dbReference type="InterPro" id="IPR055348">
    <property type="entry name" value="DctQ"/>
</dbReference>
<evidence type="ECO:0000256" key="1">
    <source>
        <dbReference type="ARBA" id="ARBA00004429"/>
    </source>
</evidence>
<evidence type="ECO:0000256" key="3">
    <source>
        <dbReference type="ARBA" id="ARBA00022475"/>
    </source>
</evidence>
<feature type="transmembrane region" description="Helical" evidence="9">
    <location>
        <begin position="95"/>
        <end position="113"/>
    </location>
</feature>
<evidence type="ECO:0000256" key="6">
    <source>
        <dbReference type="ARBA" id="ARBA00022989"/>
    </source>
</evidence>
<keyword evidence="12" id="KW-1185">Reference proteome</keyword>
<organism evidence="11 12">
    <name type="scientific">Zwartia hollandica</name>
    <dbReference type="NCBI Taxonomy" id="324606"/>
    <lineage>
        <taxon>Bacteria</taxon>
        <taxon>Pseudomonadati</taxon>
        <taxon>Pseudomonadota</taxon>
        <taxon>Betaproteobacteria</taxon>
        <taxon>Burkholderiales</taxon>
        <taxon>Alcaligenaceae</taxon>
        <taxon>Zwartia</taxon>
    </lineage>
</organism>
<evidence type="ECO:0000256" key="9">
    <source>
        <dbReference type="RuleBase" id="RU369079"/>
    </source>
</evidence>
<evidence type="ECO:0000259" key="10">
    <source>
        <dbReference type="Pfam" id="PF04290"/>
    </source>
</evidence>
<feature type="domain" description="Tripartite ATP-independent periplasmic transporters DctQ component" evidence="10">
    <location>
        <begin position="33"/>
        <end position="162"/>
    </location>
</feature>
<dbReference type="GO" id="GO:0022857">
    <property type="term" value="F:transmembrane transporter activity"/>
    <property type="evidence" value="ECO:0007669"/>
    <property type="project" value="UniProtKB-UniRule"/>
</dbReference>
<evidence type="ECO:0000313" key="12">
    <source>
        <dbReference type="Proteomes" id="UP000739565"/>
    </source>
</evidence>
<evidence type="ECO:0000313" key="11">
    <source>
        <dbReference type="EMBL" id="MBZ1351079.1"/>
    </source>
</evidence>